<proteinExistence type="predicted"/>
<accession>A0A0L8GLL7</accession>
<evidence type="ECO:0000313" key="2">
    <source>
        <dbReference type="EMBL" id="KOF77867.1"/>
    </source>
</evidence>
<name>A0A0L8GLL7_OCTBM</name>
<feature type="transmembrane region" description="Helical" evidence="1">
    <location>
        <begin position="44"/>
        <end position="64"/>
    </location>
</feature>
<reference evidence="2" key="1">
    <citation type="submission" date="2015-07" db="EMBL/GenBank/DDBJ databases">
        <title>MeaNS - Measles Nucleotide Surveillance Program.</title>
        <authorList>
            <person name="Tran T."/>
            <person name="Druce J."/>
        </authorList>
    </citation>
    <scope>NUCLEOTIDE SEQUENCE</scope>
    <source>
        <strain evidence="2">UCB-OBI-ISO-001</strain>
        <tissue evidence="2">Gonad</tissue>
    </source>
</reference>
<keyword evidence="1" id="KW-1133">Transmembrane helix</keyword>
<organism evidence="2">
    <name type="scientific">Octopus bimaculoides</name>
    <name type="common">California two-spotted octopus</name>
    <dbReference type="NCBI Taxonomy" id="37653"/>
    <lineage>
        <taxon>Eukaryota</taxon>
        <taxon>Metazoa</taxon>
        <taxon>Spiralia</taxon>
        <taxon>Lophotrochozoa</taxon>
        <taxon>Mollusca</taxon>
        <taxon>Cephalopoda</taxon>
        <taxon>Coleoidea</taxon>
        <taxon>Octopodiformes</taxon>
        <taxon>Octopoda</taxon>
        <taxon>Incirrata</taxon>
        <taxon>Octopodidae</taxon>
        <taxon>Octopus</taxon>
    </lineage>
</organism>
<gene>
    <name evidence="2" type="ORF">OCBIM_22031567mg</name>
</gene>
<keyword evidence="1" id="KW-0472">Membrane</keyword>
<dbReference type="AlphaFoldDB" id="A0A0L8GLL7"/>
<sequence>MYITFQNFWNTVDLYGSRPGNSNHLTLIDKPRINSKVFKSGNSIIHVLFVSHFCCGLSTASFSIKFCSFINRCRVKSITHTSLSHSEIVT</sequence>
<dbReference type="EMBL" id="KQ421281">
    <property type="protein sequence ID" value="KOF77867.1"/>
    <property type="molecule type" value="Genomic_DNA"/>
</dbReference>
<protein>
    <submittedName>
        <fullName evidence="2">Uncharacterized protein</fullName>
    </submittedName>
</protein>
<evidence type="ECO:0000256" key="1">
    <source>
        <dbReference type="SAM" id="Phobius"/>
    </source>
</evidence>
<keyword evidence="1" id="KW-0812">Transmembrane</keyword>